<dbReference type="PROSITE" id="PS50075">
    <property type="entry name" value="CARRIER"/>
    <property type="match status" value="1"/>
</dbReference>
<dbReference type="Gene3D" id="3.40.50.12780">
    <property type="entry name" value="N-terminal domain of ligase-like"/>
    <property type="match status" value="1"/>
</dbReference>
<dbReference type="InterPro" id="IPR046373">
    <property type="entry name" value="Acyl-CoA_Oxase/DH_mid-dom_sf"/>
</dbReference>
<gene>
    <name evidence="13" type="ORF">Q8A49_04495</name>
</gene>
<dbReference type="SUPFAM" id="SSF47203">
    <property type="entry name" value="Acyl-CoA dehydrogenase C-terminal domain-like"/>
    <property type="match status" value="1"/>
</dbReference>
<evidence type="ECO:0000259" key="12">
    <source>
        <dbReference type="PROSITE" id="PS50075"/>
    </source>
</evidence>
<dbReference type="InterPro" id="IPR025110">
    <property type="entry name" value="AMP-bd_C"/>
</dbReference>
<dbReference type="InterPro" id="IPR020806">
    <property type="entry name" value="PKS_PP-bd"/>
</dbReference>
<dbReference type="SUPFAM" id="SSF47336">
    <property type="entry name" value="ACP-like"/>
    <property type="match status" value="1"/>
</dbReference>
<evidence type="ECO:0000256" key="2">
    <source>
        <dbReference type="ARBA" id="ARBA00006432"/>
    </source>
</evidence>
<dbReference type="InterPro" id="IPR036250">
    <property type="entry name" value="AcylCo_DH-like_C"/>
</dbReference>
<dbReference type="InterPro" id="IPR037069">
    <property type="entry name" value="AcylCoA_DH/ox_N_sf"/>
</dbReference>
<dbReference type="InterPro" id="IPR009081">
    <property type="entry name" value="PP-bd_ACP"/>
</dbReference>
<dbReference type="Gene3D" id="3.30.300.30">
    <property type="match status" value="1"/>
</dbReference>
<dbReference type="Pfam" id="PF00550">
    <property type="entry name" value="PP-binding"/>
    <property type="match status" value="1"/>
</dbReference>
<dbReference type="PANTHER" id="PTHR22754:SF32">
    <property type="entry name" value="DISCO-INTERACTING PROTEIN 2"/>
    <property type="match status" value="1"/>
</dbReference>
<evidence type="ECO:0000313" key="14">
    <source>
        <dbReference type="Proteomes" id="UP001348641"/>
    </source>
</evidence>
<name>A0ABU7KKC5_9ACTN</name>
<evidence type="ECO:0000256" key="3">
    <source>
        <dbReference type="ARBA" id="ARBA00009347"/>
    </source>
</evidence>
<dbReference type="PANTHER" id="PTHR22754">
    <property type="entry name" value="DISCO-INTERACTING PROTEIN 2 DIP2 -RELATED"/>
    <property type="match status" value="1"/>
</dbReference>
<dbReference type="InterPro" id="IPR006162">
    <property type="entry name" value="Ppantetheine_attach_site"/>
</dbReference>
<feature type="region of interest" description="Disordered" evidence="11">
    <location>
        <begin position="401"/>
        <end position="423"/>
    </location>
</feature>
<dbReference type="CDD" id="cd05931">
    <property type="entry name" value="FAAL"/>
    <property type="match status" value="1"/>
</dbReference>
<dbReference type="SMART" id="SM01294">
    <property type="entry name" value="PKS_PP_betabranch"/>
    <property type="match status" value="1"/>
</dbReference>
<dbReference type="InterPro" id="IPR009075">
    <property type="entry name" value="AcylCo_DH/oxidase_C"/>
</dbReference>
<protein>
    <submittedName>
        <fullName evidence="13">AMP-binding protein</fullName>
    </submittedName>
</protein>
<keyword evidence="4" id="KW-0596">Phosphopantetheine</keyword>
<evidence type="ECO:0000256" key="5">
    <source>
        <dbReference type="ARBA" id="ARBA00022553"/>
    </source>
</evidence>
<dbReference type="RefSeq" id="WP_330157010.1">
    <property type="nucleotide sequence ID" value="NZ_BAAAJA010000006.1"/>
</dbReference>
<dbReference type="InterPro" id="IPR045851">
    <property type="entry name" value="AMP-bd_C_sf"/>
</dbReference>
<dbReference type="InterPro" id="IPR000873">
    <property type="entry name" value="AMP-dep_synth/lig_dom"/>
</dbReference>
<dbReference type="InterPro" id="IPR036736">
    <property type="entry name" value="ACP-like_sf"/>
</dbReference>
<evidence type="ECO:0000256" key="8">
    <source>
        <dbReference type="ARBA" id="ARBA00022827"/>
    </source>
</evidence>
<dbReference type="Gene3D" id="1.10.1200.10">
    <property type="entry name" value="ACP-like"/>
    <property type="match status" value="1"/>
</dbReference>
<evidence type="ECO:0000256" key="6">
    <source>
        <dbReference type="ARBA" id="ARBA00022598"/>
    </source>
</evidence>
<sequence length="1202" mass="129575">MNRTFTEILLDRAEAHPERLAFSLTDGMSNEQISFRTLVEEASLVAAELARICEPGARCVLAMPTCRSYLAGFFGSMLARTVAVPLAEPQGHSRASVQRFENVLDDCVPAVVLTTSAYVDDIEAMPAVRRCGASVVAVDRLTGLAPLPSQRGDDDDIMFLQYTSGSVGNPKGVVIRHRNAVHNTAMMVEHFGITTDSVGVSWLPLFHDMGLVGGLLTPVRGGYPTHLMSPTTMLRRPDVWLRGITEHRATVSGAPNFGYRLCVDKITDDTISELDLSSWDVSFNGAEPVSARVMDRFARRFATAGFRPQAQMACYGMAESTLFVTATPHGSGITVAEFDTDALEHRSTLEAADGAANRTTTLVGHGTPPAGITMNIVNPRTGEHLAPGQIGEIEVSSPSVSTGYWKKHPVEGTGTEDRPLRTGDNGAIVDGDLFVTGRSHDLIIVAGRNIYPQDVETAVQESHEAFIPDFGAAFSVTEADGDRLVVVQAVDRRRLATVKAADLVGRIRTVLTNEFGVKADDVVLLPTGRIPRTTSGKIQRSRARAEYRQHRYRKHRLNPAVPSGEMTATDRADELSASVRGFLEHRTDRLLMDERRTLAPHVVLELGNRGVLGLEAPSRLGGAELSKEESLRVIAEIASVDLSIATFVGIHNALGLRPILEYGTPAQIDSWGRDAASGRILAGYAITEPGAGSNPTAITTTARRQADGSWLINGTKNWIGNAAWSGVLTVIARTEEEGAPTGTGAFLVPSSAPGVRNGAEALTMGVRSIVQNVVHLDDVRLDSNALLGGARDGMRIAQDIMGYGRLGIAAMAVGGMRRAIWYARTYASNRHISTGLLLDNGVTLDLLDGWLSSLHGTADLVATIGRSLDRNEPLTAEATAACKIVASERLWEVVDGAMQLLGARGYVENSLLPQLLRDARLFRVFEGPTETLAAHLGGRLLRTGHLPGIAAQSDKELAATAQIARDACADDPALRHRLSHALGLAAAEGYVVSNLDPTVDERSTRWNRDRFRAACDRVRELAPTSMPCSADLRARLDRHLGHLPALTPPPGTDRSVDDHLVPETNRFVSRTPVPTAPPAPPHMVREPLAERAAPPSPDVDLLETVTDCLALTVKVAPRDIDLDKPFAEYGLDSVDAIELAQQLGERLGIEIDPVTIYDHPTARILAVRLREHVDQHTDVPAGDDHAATLTALREELNEVGIR</sequence>
<evidence type="ECO:0000256" key="4">
    <source>
        <dbReference type="ARBA" id="ARBA00022450"/>
    </source>
</evidence>
<dbReference type="EMBL" id="JAUUCC010000007">
    <property type="protein sequence ID" value="MEE2049748.1"/>
    <property type="molecule type" value="Genomic_DNA"/>
</dbReference>
<dbReference type="InterPro" id="IPR042099">
    <property type="entry name" value="ANL_N_sf"/>
</dbReference>
<dbReference type="InterPro" id="IPR009100">
    <property type="entry name" value="AcylCoA_DH/oxidase_NM_dom_sf"/>
</dbReference>
<dbReference type="Pfam" id="PF00501">
    <property type="entry name" value="AMP-binding"/>
    <property type="match status" value="1"/>
</dbReference>
<dbReference type="SUPFAM" id="SSF56801">
    <property type="entry name" value="Acetyl-CoA synthetase-like"/>
    <property type="match status" value="1"/>
</dbReference>
<dbReference type="Pfam" id="PF00441">
    <property type="entry name" value="Acyl-CoA_dh_1"/>
    <property type="match status" value="1"/>
</dbReference>
<dbReference type="Pfam" id="PF23024">
    <property type="entry name" value="AMP-dom_DIP2-like"/>
    <property type="match status" value="1"/>
</dbReference>
<dbReference type="Pfam" id="PF02770">
    <property type="entry name" value="Acyl-CoA_dh_M"/>
    <property type="match status" value="1"/>
</dbReference>
<dbReference type="InterPro" id="IPR006091">
    <property type="entry name" value="Acyl-CoA_Oxase/DH_mid-dom"/>
</dbReference>
<evidence type="ECO:0000256" key="9">
    <source>
        <dbReference type="ARBA" id="ARBA00022832"/>
    </source>
</evidence>
<dbReference type="SUPFAM" id="SSF56645">
    <property type="entry name" value="Acyl-CoA dehydrogenase NM domain-like"/>
    <property type="match status" value="1"/>
</dbReference>
<dbReference type="Gene3D" id="1.20.140.10">
    <property type="entry name" value="Butyryl-CoA Dehydrogenase, subunit A, domain 3"/>
    <property type="match status" value="1"/>
</dbReference>
<keyword evidence="8" id="KW-0274">FAD</keyword>
<organism evidence="13 14">
    <name type="scientific">Nocardiopsis tropica</name>
    <dbReference type="NCBI Taxonomy" id="109330"/>
    <lineage>
        <taxon>Bacteria</taxon>
        <taxon>Bacillati</taxon>
        <taxon>Actinomycetota</taxon>
        <taxon>Actinomycetes</taxon>
        <taxon>Streptosporangiales</taxon>
        <taxon>Nocardiopsidaceae</taxon>
        <taxon>Nocardiopsis</taxon>
    </lineage>
</organism>
<evidence type="ECO:0000256" key="11">
    <source>
        <dbReference type="SAM" id="MobiDB-lite"/>
    </source>
</evidence>
<keyword evidence="9" id="KW-0276">Fatty acid metabolism</keyword>
<dbReference type="Pfam" id="PF02771">
    <property type="entry name" value="Acyl-CoA_dh_N"/>
    <property type="match status" value="1"/>
</dbReference>
<comment type="similarity">
    <text evidence="3">Belongs to the acyl-CoA dehydrogenase family.</text>
</comment>
<dbReference type="InterPro" id="IPR040097">
    <property type="entry name" value="FAAL/FAAC"/>
</dbReference>
<reference evidence="13 14" key="1">
    <citation type="submission" date="2023-07" db="EMBL/GenBank/DDBJ databases">
        <authorList>
            <person name="Girao M."/>
            <person name="Carvalho M.F."/>
        </authorList>
    </citation>
    <scope>NUCLEOTIDE SEQUENCE [LARGE SCALE GENOMIC DNA]</scope>
    <source>
        <strain evidence="13 14">66/93</strain>
    </source>
</reference>
<dbReference type="Gene3D" id="1.10.540.10">
    <property type="entry name" value="Acyl-CoA dehydrogenase/oxidase, N-terminal domain"/>
    <property type="match status" value="1"/>
</dbReference>
<dbReference type="PROSITE" id="PS00012">
    <property type="entry name" value="PHOSPHOPANTETHEINE"/>
    <property type="match status" value="1"/>
</dbReference>
<comment type="cofactor">
    <cofactor evidence="1">
        <name>FAD</name>
        <dbReference type="ChEBI" id="CHEBI:57692"/>
    </cofactor>
</comment>
<dbReference type="Gene3D" id="2.40.110.10">
    <property type="entry name" value="Butyryl-CoA Dehydrogenase, subunit A, domain 2"/>
    <property type="match status" value="1"/>
</dbReference>
<dbReference type="InterPro" id="IPR013786">
    <property type="entry name" value="AcylCoA_DH/ox_N"/>
</dbReference>
<evidence type="ECO:0000256" key="1">
    <source>
        <dbReference type="ARBA" id="ARBA00001974"/>
    </source>
</evidence>
<keyword evidence="10" id="KW-0443">Lipid metabolism</keyword>
<keyword evidence="5" id="KW-0597">Phosphoprotein</keyword>
<comment type="similarity">
    <text evidence="2">Belongs to the ATP-dependent AMP-binding enzyme family.</text>
</comment>
<evidence type="ECO:0000313" key="13">
    <source>
        <dbReference type="EMBL" id="MEE2049748.1"/>
    </source>
</evidence>
<proteinExistence type="inferred from homology"/>
<keyword evidence="7" id="KW-0285">Flavoprotein</keyword>
<accession>A0ABU7KKC5</accession>
<keyword evidence="6" id="KW-0436">Ligase</keyword>
<evidence type="ECO:0000256" key="7">
    <source>
        <dbReference type="ARBA" id="ARBA00022630"/>
    </source>
</evidence>
<dbReference type="SMART" id="SM00823">
    <property type="entry name" value="PKS_PP"/>
    <property type="match status" value="1"/>
</dbReference>
<comment type="caution">
    <text evidence="13">The sequence shown here is derived from an EMBL/GenBank/DDBJ whole genome shotgun (WGS) entry which is preliminary data.</text>
</comment>
<feature type="domain" description="Carrier" evidence="12">
    <location>
        <begin position="1099"/>
        <end position="1173"/>
    </location>
</feature>
<dbReference type="Proteomes" id="UP001348641">
    <property type="component" value="Unassembled WGS sequence"/>
</dbReference>
<evidence type="ECO:0000256" key="10">
    <source>
        <dbReference type="ARBA" id="ARBA00023098"/>
    </source>
</evidence>